<comment type="subcellular location">
    <subcellularLocation>
        <location evidence="1">Cell inner membrane</location>
        <topology evidence="1">Multi-pass membrane protein</topology>
    </subcellularLocation>
    <subcellularLocation>
        <location evidence="8">Cell membrane</location>
        <topology evidence="8">Multi-pass membrane protein</topology>
    </subcellularLocation>
</comment>
<evidence type="ECO:0000256" key="4">
    <source>
        <dbReference type="ARBA" id="ARBA00022519"/>
    </source>
</evidence>
<feature type="transmembrane region" description="Helical" evidence="8">
    <location>
        <begin position="127"/>
        <end position="150"/>
    </location>
</feature>
<gene>
    <name evidence="11" type="ORF">PSU4_38310</name>
</gene>
<keyword evidence="5 8" id="KW-0812">Transmembrane</keyword>
<evidence type="ECO:0000256" key="3">
    <source>
        <dbReference type="ARBA" id="ARBA00022475"/>
    </source>
</evidence>
<keyword evidence="6 8" id="KW-1133">Transmembrane helix</keyword>
<evidence type="ECO:0000256" key="8">
    <source>
        <dbReference type="RuleBase" id="RU363032"/>
    </source>
</evidence>
<feature type="transmembrane region" description="Helical" evidence="8">
    <location>
        <begin position="432"/>
        <end position="454"/>
    </location>
</feature>
<comment type="similarity">
    <text evidence="8">Belongs to the binding-protein-dependent transport system permease family.</text>
</comment>
<sequence length="559" mass="59641">MFSNTRVRLGPTVTATAAVAVGLFSLLPLLYLLATGVSWHDIRRQLRYPGVGAAIWQTVELTVVISTVSVLVGVGAALLVVRTTLPYPKLFTVLFALPLAVPGFVSAYAAYSTELVYAPRLGLATSFWGASMVMALTLYPYVFLPSVIALRAVDPAHEEVAASLRPWRATILWRVVLPALRPAIGGGVLIVALHVLAEFGAMDQLGRSTLTTKVMGEMLDYGDYRSARSLSLLLMGLSIIVLLVTRWLTGRGHATDLARGTARPPRRWDLGPLRIPVAALALVVPGIAVGPTLFMTVRGLTTPERHIDVDWAQVGSALTTTLGYAVAAALVASVLALPVSWWITRRPSTLATLTERCIWAAHALPSAILGLALVYLATRAVPDLYKTPSVLVASYVILFLPLAVANQRVGLTVTRRAYDDVAASLGARPLRAFLRINLPLAIPGFLAGALLVGLDASKELNTTLMLIPYNAQTLSSQLWATTNGESLDFTAASPYAAMLVLLGLPMVLMLTRHTLRHIETTPAGAVPRSIVRQQESDAGGPRAAHEHVPHGGAGTTADL</sequence>
<evidence type="ECO:0000256" key="2">
    <source>
        <dbReference type="ARBA" id="ARBA00022448"/>
    </source>
</evidence>
<keyword evidence="4" id="KW-0997">Cell inner membrane</keyword>
<feature type="transmembrane region" description="Helical" evidence="8">
    <location>
        <begin position="492"/>
        <end position="510"/>
    </location>
</feature>
<reference evidence="11 12" key="1">
    <citation type="submission" date="2019-07" db="EMBL/GenBank/DDBJ databases">
        <title>Whole genome shotgun sequence of Pseudonocardia sulfidoxydans NBRC 16205.</title>
        <authorList>
            <person name="Hosoyama A."/>
            <person name="Uohara A."/>
            <person name="Ohji S."/>
            <person name="Ichikawa N."/>
        </authorList>
    </citation>
    <scope>NUCLEOTIDE SEQUENCE [LARGE SCALE GENOMIC DNA]</scope>
    <source>
        <strain evidence="11 12">NBRC 16205</strain>
    </source>
</reference>
<evidence type="ECO:0000259" key="10">
    <source>
        <dbReference type="PROSITE" id="PS50928"/>
    </source>
</evidence>
<evidence type="ECO:0000256" key="9">
    <source>
        <dbReference type="SAM" id="MobiDB-lite"/>
    </source>
</evidence>
<dbReference type="OrthoDB" id="9808619at2"/>
<feature type="domain" description="ABC transmembrane type-1" evidence="10">
    <location>
        <begin position="55"/>
        <end position="245"/>
    </location>
</feature>
<keyword evidence="2 8" id="KW-0813">Transport</keyword>
<evidence type="ECO:0000256" key="5">
    <source>
        <dbReference type="ARBA" id="ARBA00022692"/>
    </source>
</evidence>
<dbReference type="EMBL" id="BJVJ01000041">
    <property type="protein sequence ID" value="GEL24877.1"/>
    <property type="molecule type" value="Genomic_DNA"/>
</dbReference>
<feature type="region of interest" description="Disordered" evidence="9">
    <location>
        <begin position="533"/>
        <end position="559"/>
    </location>
</feature>
<comment type="caution">
    <text evidence="11">The sequence shown here is derived from an EMBL/GenBank/DDBJ whole genome shotgun (WGS) entry which is preliminary data.</text>
</comment>
<evidence type="ECO:0000256" key="1">
    <source>
        <dbReference type="ARBA" id="ARBA00004429"/>
    </source>
</evidence>
<dbReference type="AlphaFoldDB" id="A0A511DKC4"/>
<keyword evidence="7 8" id="KW-0472">Membrane</keyword>
<evidence type="ECO:0000256" key="7">
    <source>
        <dbReference type="ARBA" id="ARBA00023136"/>
    </source>
</evidence>
<dbReference type="PROSITE" id="PS50928">
    <property type="entry name" value="ABC_TM1"/>
    <property type="match status" value="2"/>
</dbReference>
<dbReference type="InterPro" id="IPR000515">
    <property type="entry name" value="MetI-like"/>
</dbReference>
<evidence type="ECO:0000313" key="11">
    <source>
        <dbReference type="EMBL" id="GEL24877.1"/>
    </source>
</evidence>
<dbReference type="PANTHER" id="PTHR43357:SF3">
    <property type="entry name" value="FE(3+)-TRANSPORT SYSTEM PERMEASE PROTEIN FBPB 2"/>
    <property type="match status" value="1"/>
</dbReference>
<dbReference type="InterPro" id="IPR035906">
    <property type="entry name" value="MetI-like_sf"/>
</dbReference>
<feature type="transmembrane region" description="Helical" evidence="8">
    <location>
        <begin position="12"/>
        <end position="34"/>
    </location>
</feature>
<name>A0A511DKC4_9PSEU</name>
<feature type="transmembrane region" description="Helical" evidence="8">
    <location>
        <begin position="273"/>
        <end position="294"/>
    </location>
</feature>
<keyword evidence="3" id="KW-1003">Cell membrane</keyword>
<feature type="domain" description="ABC transmembrane type-1" evidence="10">
    <location>
        <begin position="318"/>
        <end position="510"/>
    </location>
</feature>
<dbReference type="Gene3D" id="1.10.3720.10">
    <property type="entry name" value="MetI-like"/>
    <property type="match status" value="2"/>
</dbReference>
<dbReference type="SUPFAM" id="SSF161098">
    <property type="entry name" value="MetI-like"/>
    <property type="match status" value="2"/>
</dbReference>
<accession>A0A511DKC4</accession>
<dbReference type="Pfam" id="PF00528">
    <property type="entry name" value="BPD_transp_1"/>
    <property type="match status" value="1"/>
</dbReference>
<dbReference type="CDD" id="cd06261">
    <property type="entry name" value="TM_PBP2"/>
    <property type="match status" value="2"/>
</dbReference>
<feature type="transmembrane region" description="Helical" evidence="8">
    <location>
        <begin position="90"/>
        <end position="111"/>
    </location>
</feature>
<proteinExistence type="inferred from homology"/>
<protein>
    <submittedName>
        <fullName evidence="11">Iron ABC transporter permease</fullName>
    </submittedName>
</protein>
<dbReference type="GO" id="GO:0055085">
    <property type="term" value="P:transmembrane transport"/>
    <property type="evidence" value="ECO:0007669"/>
    <property type="project" value="InterPro"/>
</dbReference>
<dbReference type="GO" id="GO:0005886">
    <property type="term" value="C:plasma membrane"/>
    <property type="evidence" value="ECO:0007669"/>
    <property type="project" value="UniProtKB-SubCell"/>
</dbReference>
<keyword evidence="12" id="KW-1185">Reference proteome</keyword>
<feature type="transmembrane region" description="Helical" evidence="8">
    <location>
        <begin position="230"/>
        <end position="249"/>
    </location>
</feature>
<feature type="transmembrane region" description="Helical" evidence="8">
    <location>
        <begin position="390"/>
        <end position="411"/>
    </location>
</feature>
<feature type="transmembrane region" description="Helical" evidence="8">
    <location>
        <begin position="171"/>
        <end position="197"/>
    </location>
</feature>
<dbReference type="Proteomes" id="UP000321685">
    <property type="component" value="Unassembled WGS sequence"/>
</dbReference>
<evidence type="ECO:0000313" key="12">
    <source>
        <dbReference type="Proteomes" id="UP000321685"/>
    </source>
</evidence>
<dbReference type="PANTHER" id="PTHR43357">
    <property type="entry name" value="INNER MEMBRANE ABC TRANSPORTER PERMEASE PROTEIN YDCV"/>
    <property type="match status" value="1"/>
</dbReference>
<feature type="transmembrane region" description="Helical" evidence="8">
    <location>
        <begin position="314"/>
        <end position="337"/>
    </location>
</feature>
<feature type="transmembrane region" description="Helical" evidence="8">
    <location>
        <begin position="358"/>
        <end position="378"/>
    </location>
</feature>
<organism evidence="11 12">
    <name type="scientific">Pseudonocardia sulfidoxydans NBRC 16205</name>
    <dbReference type="NCBI Taxonomy" id="1223511"/>
    <lineage>
        <taxon>Bacteria</taxon>
        <taxon>Bacillati</taxon>
        <taxon>Actinomycetota</taxon>
        <taxon>Actinomycetes</taxon>
        <taxon>Pseudonocardiales</taxon>
        <taxon>Pseudonocardiaceae</taxon>
        <taxon>Pseudonocardia</taxon>
    </lineage>
</organism>
<evidence type="ECO:0000256" key="6">
    <source>
        <dbReference type="ARBA" id="ARBA00022989"/>
    </source>
</evidence>
<dbReference type="RefSeq" id="WP_147110186.1">
    <property type="nucleotide sequence ID" value="NZ_BJVJ01000041.1"/>
</dbReference>
<feature type="transmembrane region" description="Helical" evidence="8">
    <location>
        <begin position="54"/>
        <end position="81"/>
    </location>
</feature>